<feature type="domain" description="HTH tetR-type" evidence="3">
    <location>
        <begin position="4"/>
        <end position="64"/>
    </location>
</feature>
<keyword evidence="5" id="KW-1185">Reference proteome</keyword>
<dbReference type="SUPFAM" id="SSF48498">
    <property type="entry name" value="Tetracyclin repressor-like, C-terminal domain"/>
    <property type="match status" value="1"/>
</dbReference>
<evidence type="ECO:0000313" key="5">
    <source>
        <dbReference type="Proteomes" id="UP001141619"/>
    </source>
</evidence>
<dbReference type="PANTHER" id="PTHR30055">
    <property type="entry name" value="HTH-TYPE TRANSCRIPTIONAL REGULATOR RUTR"/>
    <property type="match status" value="1"/>
</dbReference>
<proteinExistence type="predicted"/>
<dbReference type="PROSITE" id="PS50977">
    <property type="entry name" value="HTH_TETR_2"/>
    <property type="match status" value="1"/>
</dbReference>
<dbReference type="InterPro" id="IPR009057">
    <property type="entry name" value="Homeodomain-like_sf"/>
</dbReference>
<dbReference type="PANTHER" id="PTHR30055:SF226">
    <property type="entry name" value="HTH-TYPE TRANSCRIPTIONAL REGULATOR PKSA"/>
    <property type="match status" value="1"/>
</dbReference>
<evidence type="ECO:0000259" key="3">
    <source>
        <dbReference type="PROSITE" id="PS50977"/>
    </source>
</evidence>
<evidence type="ECO:0000256" key="2">
    <source>
        <dbReference type="PROSITE-ProRule" id="PRU00335"/>
    </source>
</evidence>
<dbReference type="Pfam" id="PF00440">
    <property type="entry name" value="TetR_N"/>
    <property type="match status" value="1"/>
</dbReference>
<dbReference type="PROSITE" id="PS01081">
    <property type="entry name" value="HTH_TETR_1"/>
    <property type="match status" value="1"/>
</dbReference>
<evidence type="ECO:0000313" key="4">
    <source>
        <dbReference type="EMBL" id="MDA5194548.1"/>
    </source>
</evidence>
<sequence length="196" mass="22196">MATAEAQTRIIETAVSLFNAEGVKAVSVNRIAAACGISRGHLHYHFRTKEDLIATIFERLAQEAAEDAGKDLHQPTLAHMRVMFERYTQLVWRYRFFFRELTALTNRDPLLCQRYFENRIRRLAELETFFRTLVASGLLRAPVPPATIPALVHLSWIVCDNWLAFSEAGGDPLDATRLGEGYDLIMALFAPYIVAP</sequence>
<comment type="caution">
    <text evidence="4">The sequence shown here is derived from an EMBL/GenBank/DDBJ whole genome shotgun (WGS) entry which is preliminary data.</text>
</comment>
<dbReference type="InterPro" id="IPR023772">
    <property type="entry name" value="DNA-bd_HTH_TetR-type_CS"/>
</dbReference>
<dbReference type="AlphaFoldDB" id="A0A9X3TZA9"/>
<feature type="DNA-binding region" description="H-T-H motif" evidence="2">
    <location>
        <begin position="27"/>
        <end position="46"/>
    </location>
</feature>
<dbReference type="Pfam" id="PF13972">
    <property type="entry name" value="TetR"/>
    <property type="match status" value="1"/>
</dbReference>
<dbReference type="GO" id="GO:0000976">
    <property type="term" value="F:transcription cis-regulatory region binding"/>
    <property type="evidence" value="ECO:0007669"/>
    <property type="project" value="TreeGrafter"/>
</dbReference>
<dbReference type="GO" id="GO:0003700">
    <property type="term" value="F:DNA-binding transcription factor activity"/>
    <property type="evidence" value="ECO:0007669"/>
    <property type="project" value="TreeGrafter"/>
</dbReference>
<dbReference type="InterPro" id="IPR036271">
    <property type="entry name" value="Tet_transcr_reg_TetR-rel_C_sf"/>
</dbReference>
<dbReference type="EMBL" id="JANWOI010000004">
    <property type="protein sequence ID" value="MDA5194548.1"/>
    <property type="molecule type" value="Genomic_DNA"/>
</dbReference>
<name>A0A9X3TZA9_9PROT</name>
<evidence type="ECO:0000256" key="1">
    <source>
        <dbReference type="ARBA" id="ARBA00023125"/>
    </source>
</evidence>
<gene>
    <name evidence="4" type="ORF">NYP16_11365</name>
</gene>
<dbReference type="InterPro" id="IPR050109">
    <property type="entry name" value="HTH-type_TetR-like_transc_reg"/>
</dbReference>
<protein>
    <submittedName>
        <fullName evidence="4">TetR/AcrR family transcriptional regulator</fullName>
    </submittedName>
</protein>
<reference evidence="4" key="2">
    <citation type="journal article" date="2023" name="Syst. Appl. Microbiol.">
        <title>Govania unica gen. nov., sp. nov., a rare biosphere bacterium that represents a novel family in the class Alphaproteobacteria.</title>
        <authorList>
            <person name="Vandamme P."/>
            <person name="Peeters C."/>
            <person name="Hettiarachchi A."/>
            <person name="Cnockaert M."/>
            <person name="Carlier A."/>
        </authorList>
    </citation>
    <scope>NUCLEOTIDE SEQUENCE</scope>
    <source>
        <strain evidence="4">LMG 31809</strain>
    </source>
</reference>
<organism evidence="4 5">
    <name type="scientific">Govanella unica</name>
    <dbReference type="NCBI Taxonomy" id="2975056"/>
    <lineage>
        <taxon>Bacteria</taxon>
        <taxon>Pseudomonadati</taxon>
        <taxon>Pseudomonadota</taxon>
        <taxon>Alphaproteobacteria</taxon>
        <taxon>Emcibacterales</taxon>
        <taxon>Govanellaceae</taxon>
        <taxon>Govanella</taxon>
    </lineage>
</organism>
<dbReference type="RefSeq" id="WP_274944254.1">
    <property type="nucleotide sequence ID" value="NZ_JANWOI010000004.1"/>
</dbReference>
<dbReference type="Gene3D" id="1.10.357.10">
    <property type="entry name" value="Tetracycline Repressor, domain 2"/>
    <property type="match status" value="1"/>
</dbReference>
<keyword evidence="1 2" id="KW-0238">DNA-binding</keyword>
<dbReference type="InterPro" id="IPR025722">
    <property type="entry name" value="TetR"/>
</dbReference>
<accession>A0A9X3TZA9</accession>
<dbReference type="SUPFAM" id="SSF46689">
    <property type="entry name" value="Homeodomain-like"/>
    <property type="match status" value="1"/>
</dbReference>
<dbReference type="InterPro" id="IPR001647">
    <property type="entry name" value="HTH_TetR"/>
</dbReference>
<reference evidence="4" key="1">
    <citation type="submission" date="2022-08" db="EMBL/GenBank/DDBJ databases">
        <authorList>
            <person name="Vandamme P."/>
            <person name="Hettiarachchi A."/>
            <person name="Peeters C."/>
            <person name="Cnockaert M."/>
            <person name="Carlier A."/>
        </authorList>
    </citation>
    <scope>NUCLEOTIDE SEQUENCE</scope>
    <source>
        <strain evidence="4">LMG 31809</strain>
    </source>
</reference>
<dbReference type="PRINTS" id="PR00455">
    <property type="entry name" value="HTHTETR"/>
</dbReference>
<dbReference type="Proteomes" id="UP001141619">
    <property type="component" value="Unassembled WGS sequence"/>
</dbReference>